<evidence type="ECO:0000256" key="5">
    <source>
        <dbReference type="ARBA" id="ARBA00022989"/>
    </source>
</evidence>
<evidence type="ECO:0000313" key="9">
    <source>
        <dbReference type="EMBL" id="GAF71794.1"/>
    </source>
</evidence>
<evidence type="ECO:0000256" key="2">
    <source>
        <dbReference type="ARBA" id="ARBA00022448"/>
    </source>
</evidence>
<comment type="subcellular location">
    <subcellularLocation>
        <location evidence="1">Cell membrane</location>
        <topology evidence="1">Multi-pass membrane protein</topology>
    </subcellularLocation>
</comment>
<evidence type="ECO:0000259" key="8">
    <source>
        <dbReference type="PROSITE" id="PS50928"/>
    </source>
</evidence>
<dbReference type="Pfam" id="PF00528">
    <property type="entry name" value="BPD_transp_1"/>
    <property type="match status" value="1"/>
</dbReference>
<dbReference type="EMBL" id="BARS01004019">
    <property type="protein sequence ID" value="GAF71794.1"/>
    <property type="molecule type" value="Genomic_DNA"/>
</dbReference>
<protein>
    <recommendedName>
        <fullName evidence="8">ABC transmembrane type-1 domain-containing protein</fullName>
    </recommendedName>
</protein>
<dbReference type="InterPro" id="IPR035906">
    <property type="entry name" value="MetI-like_sf"/>
</dbReference>
<keyword evidence="5 7" id="KW-1133">Transmembrane helix</keyword>
<dbReference type="GO" id="GO:0055085">
    <property type="term" value="P:transmembrane transport"/>
    <property type="evidence" value="ECO:0007669"/>
    <property type="project" value="InterPro"/>
</dbReference>
<evidence type="ECO:0000256" key="7">
    <source>
        <dbReference type="SAM" id="Phobius"/>
    </source>
</evidence>
<dbReference type="PANTHER" id="PTHR43163:SF6">
    <property type="entry name" value="DIPEPTIDE TRANSPORT SYSTEM PERMEASE PROTEIN DPPB-RELATED"/>
    <property type="match status" value="1"/>
</dbReference>
<feature type="transmembrane region" description="Helical" evidence="7">
    <location>
        <begin position="79"/>
        <end position="104"/>
    </location>
</feature>
<keyword evidence="2" id="KW-0813">Transport</keyword>
<accession>X0RSG9</accession>
<reference evidence="9" key="1">
    <citation type="journal article" date="2014" name="Front. Microbiol.">
        <title>High frequency of phylogenetically diverse reductive dehalogenase-homologous genes in deep subseafloor sedimentary metagenomes.</title>
        <authorList>
            <person name="Kawai M."/>
            <person name="Futagami T."/>
            <person name="Toyoda A."/>
            <person name="Takaki Y."/>
            <person name="Nishi S."/>
            <person name="Hori S."/>
            <person name="Arai W."/>
            <person name="Tsubouchi T."/>
            <person name="Morono Y."/>
            <person name="Uchiyama I."/>
            <person name="Ito T."/>
            <person name="Fujiyama A."/>
            <person name="Inagaki F."/>
            <person name="Takami H."/>
        </authorList>
    </citation>
    <scope>NUCLEOTIDE SEQUENCE</scope>
    <source>
        <strain evidence="9">Expedition CK06-06</strain>
    </source>
</reference>
<evidence type="ECO:0000256" key="3">
    <source>
        <dbReference type="ARBA" id="ARBA00022475"/>
    </source>
</evidence>
<dbReference type="GO" id="GO:0005886">
    <property type="term" value="C:plasma membrane"/>
    <property type="evidence" value="ECO:0007669"/>
    <property type="project" value="UniProtKB-SubCell"/>
</dbReference>
<dbReference type="PROSITE" id="PS50928">
    <property type="entry name" value="ABC_TM1"/>
    <property type="match status" value="1"/>
</dbReference>
<evidence type="ECO:0000256" key="4">
    <source>
        <dbReference type="ARBA" id="ARBA00022692"/>
    </source>
</evidence>
<dbReference type="CDD" id="cd06261">
    <property type="entry name" value="TM_PBP2"/>
    <property type="match status" value="1"/>
</dbReference>
<dbReference type="InterPro" id="IPR000515">
    <property type="entry name" value="MetI-like"/>
</dbReference>
<evidence type="ECO:0000256" key="6">
    <source>
        <dbReference type="ARBA" id="ARBA00023136"/>
    </source>
</evidence>
<name>X0RSG9_9ZZZZ</name>
<sequence length="111" mass="12276">MIEAMGKDFVLTARASGLPELTILFRHALRYAAIPILTISGLLFQWTLAGSVLVELIFAWPGVGRYAVRSSLFLDYNPLLAVILAFGLSCTAVNLIVDVLYGLFDPRVRYQ</sequence>
<keyword evidence="6 7" id="KW-0472">Membrane</keyword>
<gene>
    <name evidence="9" type="ORF">S01H1_07836</name>
</gene>
<dbReference type="Gene3D" id="1.10.3720.10">
    <property type="entry name" value="MetI-like"/>
    <property type="match status" value="1"/>
</dbReference>
<keyword evidence="3" id="KW-1003">Cell membrane</keyword>
<dbReference type="PANTHER" id="PTHR43163">
    <property type="entry name" value="DIPEPTIDE TRANSPORT SYSTEM PERMEASE PROTEIN DPPB-RELATED"/>
    <property type="match status" value="1"/>
</dbReference>
<comment type="caution">
    <text evidence="9">The sequence shown here is derived from an EMBL/GenBank/DDBJ whole genome shotgun (WGS) entry which is preliminary data.</text>
</comment>
<evidence type="ECO:0000256" key="1">
    <source>
        <dbReference type="ARBA" id="ARBA00004651"/>
    </source>
</evidence>
<keyword evidence="4 7" id="KW-0812">Transmembrane</keyword>
<dbReference type="SUPFAM" id="SSF161098">
    <property type="entry name" value="MetI-like"/>
    <property type="match status" value="1"/>
</dbReference>
<feature type="domain" description="ABC transmembrane type-1" evidence="8">
    <location>
        <begin position="1"/>
        <end position="101"/>
    </location>
</feature>
<organism evidence="9">
    <name type="scientific">marine sediment metagenome</name>
    <dbReference type="NCBI Taxonomy" id="412755"/>
    <lineage>
        <taxon>unclassified sequences</taxon>
        <taxon>metagenomes</taxon>
        <taxon>ecological metagenomes</taxon>
    </lineage>
</organism>
<feature type="transmembrane region" description="Helical" evidence="7">
    <location>
        <begin position="31"/>
        <end position="59"/>
    </location>
</feature>
<proteinExistence type="predicted"/>
<dbReference type="AlphaFoldDB" id="X0RSG9"/>